<keyword evidence="7" id="KW-0963">Cytoplasm</keyword>
<dbReference type="InterPro" id="IPR010161">
    <property type="entry name" value="Peptidase_M20B"/>
</dbReference>
<dbReference type="GO" id="GO:0008270">
    <property type="term" value="F:zinc ion binding"/>
    <property type="evidence" value="ECO:0007669"/>
    <property type="project" value="UniProtKB-UniRule"/>
</dbReference>
<feature type="binding site" evidence="7 9">
    <location>
        <position position="91"/>
    </location>
    <ligand>
        <name>Zn(2+)</name>
        <dbReference type="ChEBI" id="CHEBI:29105"/>
        <label>1</label>
    </ligand>
</feature>
<feature type="binding site" evidence="7 9">
    <location>
        <position position="151"/>
    </location>
    <ligand>
        <name>Zn(2+)</name>
        <dbReference type="ChEBI" id="CHEBI:29105"/>
        <label>2</label>
    </ligand>
</feature>
<evidence type="ECO:0000256" key="1">
    <source>
        <dbReference type="ARBA" id="ARBA00009692"/>
    </source>
</evidence>
<comment type="caution">
    <text evidence="11">The sequence shown here is derived from an EMBL/GenBank/DDBJ whole genome shotgun (WGS) entry which is preliminary data.</text>
</comment>
<comment type="cofactor">
    <cofactor evidence="7 9">
        <name>Zn(2+)</name>
        <dbReference type="ChEBI" id="CHEBI:29105"/>
    </cofactor>
    <text evidence="7 9">Binds 2 Zn(2+) ions per subunit.</text>
</comment>
<dbReference type="NCBIfam" id="TIGR01882">
    <property type="entry name" value="peptidase-T"/>
    <property type="match status" value="1"/>
</dbReference>
<evidence type="ECO:0000256" key="9">
    <source>
        <dbReference type="PIRSR" id="PIRSR037215-2"/>
    </source>
</evidence>
<feature type="binding site" evidence="7 9">
    <location>
        <position position="186"/>
    </location>
    <ligand>
        <name>Zn(2+)</name>
        <dbReference type="ChEBI" id="CHEBI:29105"/>
        <label>2</label>
    </ligand>
</feature>
<dbReference type="SUPFAM" id="SSF55031">
    <property type="entry name" value="Bacterial exopeptidase dimerisation domain"/>
    <property type="match status" value="1"/>
</dbReference>
<dbReference type="Gene3D" id="3.40.630.10">
    <property type="entry name" value="Zn peptidases"/>
    <property type="match status" value="1"/>
</dbReference>
<protein>
    <recommendedName>
        <fullName evidence="7">Peptidase T</fullName>
        <ecNumber evidence="7">3.4.11.4</ecNumber>
    </recommendedName>
    <alternativeName>
        <fullName evidence="7">Aminotripeptidase</fullName>
        <shortName evidence="7">Tripeptidase</shortName>
    </alternativeName>
    <alternativeName>
        <fullName evidence="7">Tripeptide aminopeptidase</fullName>
    </alternativeName>
</protein>
<evidence type="ECO:0000256" key="6">
    <source>
        <dbReference type="ARBA" id="ARBA00023049"/>
    </source>
</evidence>
<sequence length="419" mass="46481">MSGLNLIQTIFNMKETIVKRFIGYAKEYTTSDPASKTFPSTARQLAFADKLVEELKQIGLSEVIKDEYGYVMATLPATTNEKAPVIGFVAHVDTSPDFSGENVNPIIRQYEGGTIQLNSKIALSPDQFPDLLTYLGEEIITTDGNTLLGADDKAGVAEIVTAMEYLVQHPEIKHGKIRICFTPDEEIGKGADHFDVAKFGADFAYTLDGGERGELEYENFNAAMASITIQGRSVHPGAAKDKMINAIHVGQKLDSMLPAEQRPEYTTNYEGFFHLISFDGKVEQTKMMYIIRDHDRNLFNRRQEMLTQACIFLNDEYGEGTVALEMEDQYYNMREKVEPVKHIVDLAEAAMIDVGVTPIIRPIRGGTDGSRLSFMGLPCPNIFAGGHNFHGPYEYVPVNSMVKAVEVIVKIAEKAVGHC</sequence>
<dbReference type="Gene3D" id="3.30.70.360">
    <property type="match status" value="1"/>
</dbReference>
<dbReference type="NCBIfam" id="NF009920">
    <property type="entry name" value="PRK13381.1"/>
    <property type="match status" value="1"/>
</dbReference>
<keyword evidence="5 7" id="KW-0862">Zinc</keyword>
<feature type="binding site" evidence="7 9">
    <location>
        <position position="390"/>
    </location>
    <ligand>
        <name>Zn(2+)</name>
        <dbReference type="ChEBI" id="CHEBI:29105"/>
        <label>2</label>
    </ligand>
</feature>
<name>A0A2T5C3T0_9BACT</name>
<dbReference type="Proteomes" id="UP000243525">
    <property type="component" value="Unassembled WGS sequence"/>
</dbReference>
<dbReference type="SUPFAM" id="SSF53187">
    <property type="entry name" value="Zn-dependent exopeptidases"/>
    <property type="match status" value="1"/>
</dbReference>
<reference evidence="11 12" key="1">
    <citation type="submission" date="2018-04" db="EMBL/GenBank/DDBJ databases">
        <title>Genomic Encyclopedia of Archaeal and Bacterial Type Strains, Phase II (KMG-II): from individual species to whole genera.</title>
        <authorList>
            <person name="Goeker M."/>
        </authorList>
    </citation>
    <scope>NUCLEOTIDE SEQUENCE [LARGE SCALE GENOMIC DNA]</scope>
    <source>
        <strain evidence="11 12">DSM 28823</strain>
    </source>
</reference>
<dbReference type="InterPro" id="IPR001261">
    <property type="entry name" value="ArgE/DapE_CS"/>
</dbReference>
<dbReference type="InterPro" id="IPR036264">
    <property type="entry name" value="Bact_exopeptidase_dim_dom"/>
</dbReference>
<keyword evidence="6 7" id="KW-0482">Metalloprotease</keyword>
<accession>A0A2T5C3T0</accession>
<evidence type="ECO:0000259" key="10">
    <source>
        <dbReference type="Pfam" id="PF07687"/>
    </source>
</evidence>
<comment type="subcellular location">
    <subcellularLocation>
        <location evidence="7">Cytoplasm</location>
    </subcellularLocation>
</comment>
<evidence type="ECO:0000256" key="4">
    <source>
        <dbReference type="ARBA" id="ARBA00022801"/>
    </source>
</evidence>
<keyword evidence="7" id="KW-0031">Aminopeptidase</keyword>
<feature type="binding site" evidence="7 9">
    <location>
        <position position="151"/>
    </location>
    <ligand>
        <name>Zn(2+)</name>
        <dbReference type="ChEBI" id="CHEBI:29105"/>
        <label>1</label>
    </ligand>
</feature>
<keyword evidence="2 7" id="KW-0645">Protease</keyword>
<dbReference type="GO" id="GO:0043171">
    <property type="term" value="P:peptide catabolic process"/>
    <property type="evidence" value="ECO:0007669"/>
    <property type="project" value="UniProtKB-UniRule"/>
</dbReference>
<proteinExistence type="inferred from homology"/>
<comment type="catalytic activity">
    <reaction evidence="7">
        <text>Release of the N-terminal residue from a tripeptide.</text>
        <dbReference type="EC" id="3.4.11.4"/>
    </reaction>
</comment>
<keyword evidence="3 7" id="KW-0479">Metal-binding</keyword>
<dbReference type="EC" id="3.4.11.4" evidence="7"/>
<feature type="active site" description="Proton acceptor" evidence="7 8">
    <location>
        <position position="185"/>
    </location>
</feature>
<keyword evidence="4 7" id="KW-0378">Hydrolase</keyword>
<evidence type="ECO:0000256" key="5">
    <source>
        <dbReference type="ARBA" id="ARBA00022833"/>
    </source>
</evidence>
<comment type="function">
    <text evidence="7">Cleaves the N-terminal amino acid of tripeptides.</text>
</comment>
<dbReference type="HAMAP" id="MF_00550">
    <property type="entry name" value="Aminopeptidase_M20"/>
    <property type="match status" value="1"/>
</dbReference>
<dbReference type="PROSITE" id="PS00758">
    <property type="entry name" value="ARGE_DAPE_CPG2_1"/>
    <property type="match status" value="1"/>
</dbReference>
<dbReference type="AlphaFoldDB" id="A0A2T5C3T0"/>
<dbReference type="InterPro" id="IPR011650">
    <property type="entry name" value="Peptidase_M20_dimer"/>
</dbReference>
<feature type="domain" description="Peptidase M20 dimerisation" evidence="10">
    <location>
        <begin position="217"/>
        <end position="296"/>
    </location>
</feature>
<gene>
    <name evidence="7" type="primary">pepT</name>
    <name evidence="11" type="ORF">C8N47_105246</name>
</gene>
<evidence type="ECO:0000256" key="7">
    <source>
        <dbReference type="HAMAP-Rule" id="MF_00550"/>
    </source>
</evidence>
<organism evidence="11 12">
    <name type="scientific">Mangrovibacterium marinum</name>
    <dbReference type="NCBI Taxonomy" id="1639118"/>
    <lineage>
        <taxon>Bacteria</taxon>
        <taxon>Pseudomonadati</taxon>
        <taxon>Bacteroidota</taxon>
        <taxon>Bacteroidia</taxon>
        <taxon>Marinilabiliales</taxon>
        <taxon>Prolixibacteraceae</taxon>
        <taxon>Mangrovibacterium</taxon>
    </lineage>
</organism>
<dbReference type="PROSITE" id="PS00759">
    <property type="entry name" value="ARGE_DAPE_CPG2_2"/>
    <property type="match status" value="1"/>
</dbReference>
<evidence type="ECO:0000256" key="3">
    <source>
        <dbReference type="ARBA" id="ARBA00022723"/>
    </source>
</evidence>
<dbReference type="GO" id="GO:0006508">
    <property type="term" value="P:proteolysis"/>
    <property type="evidence" value="ECO:0007669"/>
    <property type="project" value="UniProtKB-UniRule"/>
</dbReference>
<keyword evidence="12" id="KW-1185">Reference proteome</keyword>
<dbReference type="Pfam" id="PF07687">
    <property type="entry name" value="M20_dimer"/>
    <property type="match status" value="1"/>
</dbReference>
<dbReference type="Pfam" id="PF01546">
    <property type="entry name" value="Peptidase_M20"/>
    <property type="match status" value="1"/>
</dbReference>
<dbReference type="PANTHER" id="PTHR42994:SF1">
    <property type="entry name" value="PEPTIDASE T"/>
    <property type="match status" value="1"/>
</dbReference>
<dbReference type="EMBL" id="QAAD01000005">
    <property type="protein sequence ID" value="PTN09405.1"/>
    <property type="molecule type" value="Genomic_DNA"/>
</dbReference>
<dbReference type="PANTHER" id="PTHR42994">
    <property type="entry name" value="PEPTIDASE T"/>
    <property type="match status" value="1"/>
</dbReference>
<dbReference type="InterPro" id="IPR002933">
    <property type="entry name" value="Peptidase_M20"/>
</dbReference>
<dbReference type="GO" id="GO:0008237">
    <property type="term" value="F:metallopeptidase activity"/>
    <property type="evidence" value="ECO:0007669"/>
    <property type="project" value="UniProtKB-KW"/>
</dbReference>
<feature type="binding site" evidence="7 9">
    <location>
        <position position="208"/>
    </location>
    <ligand>
        <name>Zn(2+)</name>
        <dbReference type="ChEBI" id="CHEBI:29105"/>
        <label>1</label>
    </ligand>
</feature>
<dbReference type="GO" id="GO:0005829">
    <property type="term" value="C:cytosol"/>
    <property type="evidence" value="ECO:0007669"/>
    <property type="project" value="TreeGrafter"/>
</dbReference>
<evidence type="ECO:0000256" key="8">
    <source>
        <dbReference type="PIRSR" id="PIRSR037215-1"/>
    </source>
</evidence>
<dbReference type="GO" id="GO:0045148">
    <property type="term" value="F:tripeptide aminopeptidase activity"/>
    <property type="evidence" value="ECO:0007669"/>
    <property type="project" value="UniProtKB-UniRule"/>
</dbReference>
<dbReference type="PIRSF" id="PIRSF037215">
    <property type="entry name" value="Peptidase_M20B"/>
    <property type="match status" value="1"/>
</dbReference>
<evidence type="ECO:0000256" key="2">
    <source>
        <dbReference type="ARBA" id="ARBA00022670"/>
    </source>
</evidence>
<evidence type="ECO:0000313" key="12">
    <source>
        <dbReference type="Proteomes" id="UP000243525"/>
    </source>
</evidence>
<feature type="active site" evidence="7 8">
    <location>
        <position position="93"/>
    </location>
</feature>
<dbReference type="CDD" id="cd03892">
    <property type="entry name" value="M20_peptT"/>
    <property type="match status" value="1"/>
</dbReference>
<dbReference type="NCBIfam" id="NF003976">
    <property type="entry name" value="PRK05469.1"/>
    <property type="match status" value="1"/>
</dbReference>
<comment type="similarity">
    <text evidence="1 7">Belongs to the peptidase M20B family.</text>
</comment>
<evidence type="ECO:0000313" key="11">
    <source>
        <dbReference type="EMBL" id="PTN09405.1"/>
    </source>
</evidence>